<name>A0A7W3D2S2_CITFR</name>
<evidence type="ECO:0000313" key="1">
    <source>
        <dbReference type="EMBL" id="MBA8061966.1"/>
    </source>
</evidence>
<dbReference type="EMBL" id="JABXRI010000001">
    <property type="protein sequence ID" value="MBA8061966.1"/>
    <property type="molecule type" value="Genomic_DNA"/>
</dbReference>
<evidence type="ECO:0000313" key="2">
    <source>
        <dbReference type="Proteomes" id="UP000591803"/>
    </source>
</evidence>
<dbReference type="Proteomes" id="UP000591803">
    <property type="component" value="Unassembled WGS sequence"/>
</dbReference>
<reference evidence="1 2" key="1">
    <citation type="submission" date="2020-06" db="EMBL/GenBank/DDBJ databases">
        <title>REHAB project genomes.</title>
        <authorList>
            <person name="Shaw L.P."/>
        </authorList>
    </citation>
    <scope>NUCLEOTIDE SEQUENCE [LARGE SCALE GENOMIC DNA]</scope>
    <source>
        <strain evidence="1 2">RHBSTW-00116</strain>
    </source>
</reference>
<sequence>MQHVPANAYQQSGPSLCKTSPAAVLYPTMTSAPGAGISATGLVNLAFVSRLMRMVSGPHGAISMAMHNPAHGNS</sequence>
<accession>A0A7W3D2S2</accession>
<proteinExistence type="predicted"/>
<dbReference type="AlphaFoldDB" id="A0A7W3D2S2"/>
<organism evidence="1 2">
    <name type="scientific">Citrobacter freundii</name>
    <dbReference type="NCBI Taxonomy" id="546"/>
    <lineage>
        <taxon>Bacteria</taxon>
        <taxon>Pseudomonadati</taxon>
        <taxon>Pseudomonadota</taxon>
        <taxon>Gammaproteobacteria</taxon>
        <taxon>Enterobacterales</taxon>
        <taxon>Enterobacteriaceae</taxon>
        <taxon>Citrobacter</taxon>
        <taxon>Citrobacter freundii complex</taxon>
    </lineage>
</organism>
<comment type="caution">
    <text evidence="1">The sequence shown here is derived from an EMBL/GenBank/DDBJ whole genome shotgun (WGS) entry which is preliminary data.</text>
</comment>
<dbReference type="RefSeq" id="WP_045405093.1">
    <property type="nucleotide sequence ID" value="NZ_JADVDN010000001.1"/>
</dbReference>
<protein>
    <submittedName>
        <fullName evidence="1">Uncharacterized protein</fullName>
    </submittedName>
</protein>
<gene>
    <name evidence="1" type="ORF">HV077_06060</name>
</gene>